<keyword evidence="1" id="KW-0805">Transcription regulation</keyword>
<dbReference type="InterPro" id="IPR000843">
    <property type="entry name" value="HTH_LacI"/>
</dbReference>
<feature type="domain" description="HTH lacI-type" evidence="4">
    <location>
        <begin position="31"/>
        <end position="85"/>
    </location>
</feature>
<dbReference type="InterPro" id="IPR010982">
    <property type="entry name" value="Lambda_DNA-bd_dom_sf"/>
</dbReference>
<dbReference type="GO" id="GO:0003700">
    <property type="term" value="F:DNA-binding transcription factor activity"/>
    <property type="evidence" value="ECO:0007669"/>
    <property type="project" value="TreeGrafter"/>
</dbReference>
<name>A0A1H3ZMH6_9BACT</name>
<dbReference type="STRING" id="1033731.SAMN05444145_102269"/>
<dbReference type="PROSITE" id="PS50932">
    <property type="entry name" value="HTH_LACI_2"/>
    <property type="match status" value="1"/>
</dbReference>
<evidence type="ECO:0000313" key="6">
    <source>
        <dbReference type="Proteomes" id="UP000183253"/>
    </source>
</evidence>
<dbReference type="SUPFAM" id="SSF47413">
    <property type="entry name" value="lambda repressor-like DNA-binding domains"/>
    <property type="match status" value="1"/>
</dbReference>
<proteinExistence type="predicted"/>
<dbReference type="InterPro" id="IPR028082">
    <property type="entry name" value="Peripla_BP_I"/>
</dbReference>
<sequence>MIYLHTVNLKEQLFQRKFIESSAMIESERTATMEQVAQAAGVSIGTVDRVLHNREGVSEKTRKKVFKVINEIGYKPNIYASILSRRKDFSIVAIIPYFQTGEYWELVYSGITRAVKQSQGLNIDLKIFYYNQFDLESFRGACRNTIDAQPDALFIAPIYKEDTIRLVHRLTSLSIPVAYIDTKPENTDYLAYFGMPLFESGYLAADLLVGKDPGVKEVVSFNIDRGEAPPNDSMLTRHRGFRAYLDDNNPGCKLTDCSMSPFDFLHNMRLFDAFFEEHPDVKHIVTFNSRAHLVSDWMEIRGIRDKKLLGFDMLQANMRALKNGTISVLIAERTDKEAFNAVKSLIDFLVLRQRPRHRDNFSSIDILTRYNVDFYLAEE</sequence>
<dbReference type="PANTHER" id="PTHR30146">
    <property type="entry name" value="LACI-RELATED TRANSCRIPTIONAL REPRESSOR"/>
    <property type="match status" value="1"/>
</dbReference>
<keyword evidence="6" id="KW-1185">Reference proteome</keyword>
<keyword evidence="2" id="KW-0238">DNA-binding</keyword>
<dbReference type="EMBL" id="FNRI01000002">
    <property type="protein sequence ID" value="SEA24953.1"/>
    <property type="molecule type" value="Genomic_DNA"/>
</dbReference>
<dbReference type="Gene3D" id="1.10.260.40">
    <property type="entry name" value="lambda repressor-like DNA-binding domains"/>
    <property type="match status" value="1"/>
</dbReference>
<gene>
    <name evidence="5" type="ORF">SAMN05444145_102269</name>
</gene>
<protein>
    <submittedName>
        <fullName evidence="5">Transcriptional regulator, LacI family</fullName>
    </submittedName>
</protein>
<dbReference type="SUPFAM" id="SSF53822">
    <property type="entry name" value="Periplasmic binding protein-like I"/>
    <property type="match status" value="1"/>
</dbReference>
<organism evidence="5 6">
    <name type="scientific">Alistipes timonensis JC136</name>
    <dbReference type="NCBI Taxonomy" id="1033731"/>
    <lineage>
        <taxon>Bacteria</taxon>
        <taxon>Pseudomonadati</taxon>
        <taxon>Bacteroidota</taxon>
        <taxon>Bacteroidia</taxon>
        <taxon>Bacteroidales</taxon>
        <taxon>Rikenellaceae</taxon>
        <taxon>Alistipes</taxon>
    </lineage>
</organism>
<dbReference type="OrthoDB" id="628703at2"/>
<dbReference type="SMART" id="SM00354">
    <property type="entry name" value="HTH_LACI"/>
    <property type="match status" value="1"/>
</dbReference>
<reference evidence="5 6" key="1">
    <citation type="submission" date="2016-10" db="EMBL/GenBank/DDBJ databases">
        <authorList>
            <person name="de Groot N.N."/>
        </authorList>
    </citation>
    <scope>NUCLEOTIDE SEQUENCE [LARGE SCALE GENOMIC DNA]</scope>
    <source>
        <strain evidence="5 6">DSM 25383</strain>
    </source>
</reference>
<evidence type="ECO:0000256" key="3">
    <source>
        <dbReference type="ARBA" id="ARBA00023163"/>
    </source>
</evidence>
<dbReference type="GO" id="GO:0000976">
    <property type="term" value="F:transcription cis-regulatory region binding"/>
    <property type="evidence" value="ECO:0007669"/>
    <property type="project" value="TreeGrafter"/>
</dbReference>
<dbReference type="AlphaFoldDB" id="A0A1H3ZMH6"/>
<dbReference type="CDD" id="cd01392">
    <property type="entry name" value="HTH_LacI"/>
    <property type="match status" value="1"/>
</dbReference>
<evidence type="ECO:0000259" key="4">
    <source>
        <dbReference type="PROSITE" id="PS50932"/>
    </source>
</evidence>
<accession>A0A1H3ZMH6</accession>
<evidence type="ECO:0000256" key="2">
    <source>
        <dbReference type="ARBA" id="ARBA00023125"/>
    </source>
</evidence>
<dbReference type="Proteomes" id="UP000183253">
    <property type="component" value="Unassembled WGS sequence"/>
</dbReference>
<dbReference type="PANTHER" id="PTHR30146:SF144">
    <property type="entry name" value="LACI-FAMILY TRANSCRIPTION REGULATOR"/>
    <property type="match status" value="1"/>
</dbReference>
<dbReference type="Gene3D" id="3.40.50.2300">
    <property type="match status" value="2"/>
</dbReference>
<dbReference type="Pfam" id="PF00356">
    <property type="entry name" value="LacI"/>
    <property type="match status" value="1"/>
</dbReference>
<dbReference type="InterPro" id="IPR025997">
    <property type="entry name" value="SBP_2_dom"/>
</dbReference>
<evidence type="ECO:0000256" key="1">
    <source>
        <dbReference type="ARBA" id="ARBA00023015"/>
    </source>
</evidence>
<dbReference type="Pfam" id="PF13407">
    <property type="entry name" value="Peripla_BP_4"/>
    <property type="match status" value="1"/>
</dbReference>
<keyword evidence="3" id="KW-0804">Transcription</keyword>
<evidence type="ECO:0000313" key="5">
    <source>
        <dbReference type="EMBL" id="SEA24953.1"/>
    </source>
</evidence>